<dbReference type="PROSITE" id="PS50110">
    <property type="entry name" value="RESPONSE_REGULATORY"/>
    <property type="match status" value="1"/>
</dbReference>
<comment type="caution">
    <text evidence="5">The sequence shown here is derived from an EMBL/GenBank/DDBJ whole genome shotgun (WGS) entry which is preliminary data.</text>
</comment>
<dbReference type="PANTHER" id="PTHR37299:SF1">
    <property type="entry name" value="STAGE 0 SPORULATION PROTEIN A HOMOLOG"/>
    <property type="match status" value="1"/>
</dbReference>
<keyword evidence="6" id="KW-1185">Reference proteome</keyword>
<dbReference type="InterPro" id="IPR046947">
    <property type="entry name" value="LytR-like"/>
</dbReference>
<dbReference type="Gene3D" id="3.40.50.2300">
    <property type="match status" value="1"/>
</dbReference>
<dbReference type="SMART" id="SM00850">
    <property type="entry name" value="LytTR"/>
    <property type="match status" value="1"/>
</dbReference>
<dbReference type="Proteomes" id="UP001431449">
    <property type="component" value="Unassembled WGS sequence"/>
</dbReference>
<accession>A0ABT0GIE8</accession>
<evidence type="ECO:0000313" key="6">
    <source>
        <dbReference type="Proteomes" id="UP001431449"/>
    </source>
</evidence>
<protein>
    <submittedName>
        <fullName evidence="5">LytTR family DNA-binding domain-containing protein</fullName>
    </submittedName>
</protein>
<reference evidence="5" key="1">
    <citation type="submission" date="2022-04" db="EMBL/GenBank/DDBJ databases">
        <title>Lysobacter sp. CAU 1642 isolated from sea sand.</title>
        <authorList>
            <person name="Kim W."/>
        </authorList>
    </citation>
    <scope>NUCLEOTIDE SEQUENCE</scope>
    <source>
        <strain evidence="5">CAU 1642</strain>
    </source>
</reference>
<evidence type="ECO:0000259" key="4">
    <source>
        <dbReference type="PROSITE" id="PS50930"/>
    </source>
</evidence>
<evidence type="ECO:0000313" key="5">
    <source>
        <dbReference type="EMBL" id="MCK7594321.1"/>
    </source>
</evidence>
<dbReference type="GO" id="GO:0003677">
    <property type="term" value="F:DNA binding"/>
    <property type="evidence" value="ECO:0007669"/>
    <property type="project" value="UniProtKB-KW"/>
</dbReference>
<organism evidence="5 6">
    <name type="scientific">Pseudomarimonas salicorniae</name>
    <dbReference type="NCBI Taxonomy" id="2933270"/>
    <lineage>
        <taxon>Bacteria</taxon>
        <taxon>Pseudomonadati</taxon>
        <taxon>Pseudomonadota</taxon>
        <taxon>Gammaproteobacteria</taxon>
        <taxon>Lysobacterales</taxon>
        <taxon>Lysobacteraceae</taxon>
        <taxon>Pseudomarimonas</taxon>
    </lineage>
</organism>
<dbReference type="PROSITE" id="PS50930">
    <property type="entry name" value="HTH_LYTTR"/>
    <property type="match status" value="1"/>
</dbReference>
<name>A0ABT0GIE8_9GAMM</name>
<sequence length="270" mass="30680">MSEPIRALIVDDEPLARRGLELRLREHSDIQVAGHCANGRELLQKLEETRPELIFLDVQMPGMDGFQTLAAIPESKRPLVVFVTAFDQHAVQAFEACALDYLLKPVDEARLAQSLGRVRDALAERGAESQREQLLDLLRRMSGRPDLELEEALSEPLDPSAARDPDMLAIKDGGKISRVPLDSIRWIEAAGDYMCVNTDGETHVLRATLREMENQLDPRRFQRVHRSTIVNIRRVTTLRPHINGEYFLCLDSGHEVKLSRSYRDKLELLK</sequence>
<evidence type="ECO:0000256" key="1">
    <source>
        <dbReference type="ARBA" id="ARBA00023012"/>
    </source>
</evidence>
<keyword evidence="2" id="KW-0597">Phosphoprotein</keyword>
<dbReference type="InterPro" id="IPR011006">
    <property type="entry name" value="CheY-like_superfamily"/>
</dbReference>
<dbReference type="Pfam" id="PF04397">
    <property type="entry name" value="LytTR"/>
    <property type="match status" value="1"/>
</dbReference>
<gene>
    <name evidence="5" type="ORF">M0G41_11655</name>
</gene>
<feature type="domain" description="Response regulatory" evidence="3">
    <location>
        <begin position="6"/>
        <end position="119"/>
    </location>
</feature>
<evidence type="ECO:0000256" key="2">
    <source>
        <dbReference type="PROSITE-ProRule" id="PRU00169"/>
    </source>
</evidence>
<dbReference type="PANTHER" id="PTHR37299">
    <property type="entry name" value="TRANSCRIPTIONAL REGULATOR-RELATED"/>
    <property type="match status" value="1"/>
</dbReference>
<dbReference type="Pfam" id="PF00072">
    <property type="entry name" value="Response_reg"/>
    <property type="match status" value="1"/>
</dbReference>
<dbReference type="RefSeq" id="WP_248209368.1">
    <property type="nucleotide sequence ID" value="NZ_JALNMH010000009.1"/>
</dbReference>
<dbReference type="EMBL" id="JALNMH010000009">
    <property type="protein sequence ID" value="MCK7594321.1"/>
    <property type="molecule type" value="Genomic_DNA"/>
</dbReference>
<keyword evidence="5" id="KW-0238">DNA-binding</keyword>
<dbReference type="InterPro" id="IPR007492">
    <property type="entry name" value="LytTR_DNA-bd_dom"/>
</dbReference>
<proteinExistence type="predicted"/>
<dbReference type="SUPFAM" id="SSF52172">
    <property type="entry name" value="CheY-like"/>
    <property type="match status" value="1"/>
</dbReference>
<feature type="domain" description="HTH LytTR-type" evidence="4">
    <location>
        <begin position="168"/>
        <end position="270"/>
    </location>
</feature>
<feature type="modified residue" description="4-aspartylphosphate" evidence="2">
    <location>
        <position position="57"/>
    </location>
</feature>
<dbReference type="SMART" id="SM00448">
    <property type="entry name" value="REC"/>
    <property type="match status" value="1"/>
</dbReference>
<evidence type="ECO:0000259" key="3">
    <source>
        <dbReference type="PROSITE" id="PS50110"/>
    </source>
</evidence>
<dbReference type="Gene3D" id="2.40.50.1020">
    <property type="entry name" value="LytTr DNA-binding domain"/>
    <property type="match status" value="1"/>
</dbReference>
<dbReference type="InterPro" id="IPR001789">
    <property type="entry name" value="Sig_transdc_resp-reg_receiver"/>
</dbReference>
<keyword evidence="1" id="KW-0902">Two-component regulatory system</keyword>